<comment type="caution">
    <text evidence="6">The sequence shown here is derived from an EMBL/GenBank/DDBJ whole genome shotgun (WGS) entry which is preliminary data.</text>
</comment>
<dbReference type="Pfam" id="PF25472">
    <property type="entry name" value="DUF7902"/>
    <property type="match status" value="1"/>
</dbReference>
<dbReference type="OrthoDB" id="9814769at2"/>
<dbReference type="Proteomes" id="UP000294887">
    <property type="component" value="Unassembled WGS sequence"/>
</dbReference>
<dbReference type="InterPro" id="IPR020958">
    <property type="entry name" value="DUF3686"/>
</dbReference>
<organism evidence="6 7">
    <name type="scientific">Cocleimonas flava</name>
    <dbReference type="NCBI Taxonomy" id="634765"/>
    <lineage>
        <taxon>Bacteria</taxon>
        <taxon>Pseudomonadati</taxon>
        <taxon>Pseudomonadota</taxon>
        <taxon>Gammaproteobacteria</taxon>
        <taxon>Thiotrichales</taxon>
        <taxon>Thiotrichaceae</taxon>
        <taxon>Cocleimonas</taxon>
    </lineage>
</organism>
<keyword evidence="7" id="KW-1185">Reference proteome</keyword>
<dbReference type="RefSeq" id="WP_131904174.1">
    <property type="nucleotide sequence ID" value="NZ_BAAAFU010000008.1"/>
</dbReference>
<feature type="region of interest" description="Disordered" evidence="2">
    <location>
        <begin position="1"/>
        <end position="24"/>
    </location>
</feature>
<evidence type="ECO:0000256" key="2">
    <source>
        <dbReference type="SAM" id="MobiDB-lite"/>
    </source>
</evidence>
<feature type="domain" description="DUF3686" evidence="4">
    <location>
        <begin position="50"/>
        <end position="497"/>
    </location>
</feature>
<evidence type="ECO:0000259" key="4">
    <source>
        <dbReference type="Pfam" id="PF12458"/>
    </source>
</evidence>
<sequence length="1818" mass="206485">MSDNINKGNNGEKSAVDTTVDTNSDAVDQAVSESSAYEIIRKRLEQQANDLEAHTKTLNEARLEEFGSSEMSVLGRLRVRTENNCVARDIAQVGDTLIFGYNVFIGLKKETHIEDVFMLYKLVEKDGQYEFETLPVNESFLGEASFVADFNELYTYYKNARLIQLLVKDNKLLASFQIGAQITDIRVFRWSIDNQNKLTYIDNRGEYDIALPSPYDFEWVNTTREDSVNGRHPHINILDTVFVETIGGDLTVKVENNTETGKGIYAEPVDEKNQSIDDAAIAYADLGKFVLLQITPYKEQVTRYLVFNKQNNQVNRIDEIGQSCQQLPEDHGIIFPGGIYLQNGEIKTFAEKTKGMRFKRSIRSPNGEDILYVFYEAEEGRIALFSYNMIEKDLANPLFGHGYSIYDDGKMVIFSSESEEPTRIHPMQVWQTAFTSEEFATSSNTNASFYTNIGNAELVRGISELYSISRTIDKQSASASVYNELSQASERLQSAYYWLDKPELSDVKSTLQKISKTSELVLDEFEKVENIRQRADQAMQEAEQTQADIFSKLLSDSWDKVEEFVDALDSIRKQRGHLLTIKEYRYIDQARIKDMDVALVEKQEALGEETLKFLSEEKSLIPYQQKLDKLDKEAEQAKTRAEIKTVIENYEKMAGDLDLISELVSTLHVEDATIRTRIIESISSIYAKLNQSKARARHKYKDLGSAEAVAQFSVQFKLFSQSIANAVGLATSPDKADEQLNRLLVQLEELEGQFSEHDEFLADIISKRDEVYETFETHKQSLIAERQRRAQNLLDAAERILTSLNRRTQKLSDIDALNTLFASDPLVIKIRDIAEKLREIDDSVKADDIESRLKNSKDQALRSQRDKSEIYEEGGKVIKLGPRHRFSVTTQELDLSILFKDDQLNLHLNGTDYVEPIDNAELNAQKAFWHVDIESESAVLYRAEYLAGLILEKATLKQDNLDLVMLEIAAKDEAELVKIVHDFATPRYKEAYEKGIHDHDASKILQQLLPIQTTSGLLRFPPLERGLAALFWSVTQTQAPQNSWQKRALSAKQLVDVFNHHDASTRLQEEIQQQFNLFLESYPITIDEATAQRSCEYLSQELAQEKINFVSSQYAQKLLDELRRNLQVAKAWKTFESSLEQLNNQHHERWALASSWLTAMLAAQQNKDENSQANQTLAHYVPEAVALLLCESITWKENNTALEITISDLMGDHPRIHKQQLHLSLDDFLSRYHQHRNHVLPGYHDYLSIRSRIMKESAESLRLDEFKPRPLSSFVRNRLINELYLSLIGDNLAKQMGTVGEDKRTDLMGLLMMISPPGYGKTTLMEYVASRLGLIFMKINCPSLGHDVLSLDPEQAPNATAAQELNKLNLALEMSNNVMLYLDDIQHTHPEFLQKFISLSDGTRRVDGIWKGKTKTYDMRGKRFCIIMAGNPYTESGDVFQIPDMLANRADIYNLGDMLGDHEEAFSLSYIENSLTANPVLAPLATREMSDTYLLIDMAKGKQVASTDLKHNYSGAELNEIVEVLKKMFVIQEVILKVNQQYIASAAQNDAYRKEPPFKLQGSYRNMNKMAEKLSAVMNEEEMMQMIEDHYLGEAQLLTNGAEENLLKLAELRGNMTKEQKARWTAIKKDFMKNKMTGNEEATIGLDISEKLGFLVDNIEAVNQSLKQNDSSEKLVTQLSDISSTLKSSLQAMQQASEKSAENDTADTELKADKASILLATSLSNMSHSIENVQKSLAEPKATDTLLAESLKALSENLSNKNSSQKTTSEEIVVQLSKIVEGMTAMNRELEEVSEASQEKAKWFSRLTRKEKEKEKGL</sequence>
<dbReference type="InterPro" id="IPR057224">
    <property type="entry name" value="DUF7902"/>
</dbReference>
<evidence type="ECO:0000313" key="6">
    <source>
        <dbReference type="EMBL" id="TCJ88480.1"/>
    </source>
</evidence>
<dbReference type="Gene3D" id="3.40.50.300">
    <property type="entry name" value="P-loop containing nucleotide triphosphate hydrolases"/>
    <property type="match status" value="1"/>
</dbReference>
<evidence type="ECO:0000313" key="7">
    <source>
        <dbReference type="Proteomes" id="UP000294887"/>
    </source>
</evidence>
<dbReference type="GO" id="GO:0005524">
    <property type="term" value="F:ATP binding"/>
    <property type="evidence" value="ECO:0007669"/>
    <property type="project" value="InterPro"/>
</dbReference>
<reference evidence="6 7" key="1">
    <citation type="submission" date="2019-03" db="EMBL/GenBank/DDBJ databases">
        <title>Genomic Encyclopedia of Type Strains, Phase IV (KMG-IV): sequencing the most valuable type-strain genomes for metagenomic binning, comparative biology and taxonomic classification.</title>
        <authorList>
            <person name="Goeker M."/>
        </authorList>
    </citation>
    <scope>NUCLEOTIDE SEQUENCE [LARGE SCALE GENOMIC DNA]</scope>
    <source>
        <strain evidence="6 7">DSM 24830</strain>
    </source>
</reference>
<evidence type="ECO:0000259" key="3">
    <source>
        <dbReference type="Pfam" id="PF00004"/>
    </source>
</evidence>
<dbReference type="Pfam" id="PF12458">
    <property type="entry name" value="DUF3686"/>
    <property type="match status" value="1"/>
</dbReference>
<dbReference type="InterPro" id="IPR027417">
    <property type="entry name" value="P-loop_NTPase"/>
</dbReference>
<accession>A0A4R1F523</accession>
<feature type="coiled-coil region" evidence="1">
    <location>
        <begin position="34"/>
        <end position="64"/>
    </location>
</feature>
<protein>
    <submittedName>
        <fullName evidence="6">ATPase family protein associated with various cellular activities (AAA)</fullName>
    </submittedName>
</protein>
<evidence type="ECO:0000259" key="5">
    <source>
        <dbReference type="Pfam" id="PF25472"/>
    </source>
</evidence>
<dbReference type="Pfam" id="PF00004">
    <property type="entry name" value="AAA"/>
    <property type="match status" value="1"/>
</dbReference>
<dbReference type="GO" id="GO:0016887">
    <property type="term" value="F:ATP hydrolysis activity"/>
    <property type="evidence" value="ECO:0007669"/>
    <property type="project" value="InterPro"/>
</dbReference>
<dbReference type="SUPFAM" id="SSF52540">
    <property type="entry name" value="P-loop containing nucleoside triphosphate hydrolases"/>
    <property type="match status" value="1"/>
</dbReference>
<feature type="domain" description="ATPase AAA-type core" evidence="3">
    <location>
        <begin position="1312"/>
        <end position="1392"/>
    </location>
</feature>
<dbReference type="EMBL" id="SMFQ01000002">
    <property type="protein sequence ID" value="TCJ88480.1"/>
    <property type="molecule type" value="Genomic_DNA"/>
</dbReference>
<feature type="domain" description="DUF7902" evidence="5">
    <location>
        <begin position="619"/>
        <end position="701"/>
    </location>
</feature>
<name>A0A4R1F523_9GAMM</name>
<evidence type="ECO:0000256" key="1">
    <source>
        <dbReference type="SAM" id="Coils"/>
    </source>
</evidence>
<proteinExistence type="predicted"/>
<gene>
    <name evidence="6" type="ORF">EV695_0334</name>
</gene>
<dbReference type="InterPro" id="IPR003959">
    <property type="entry name" value="ATPase_AAA_core"/>
</dbReference>
<keyword evidence="1" id="KW-0175">Coiled coil</keyword>